<evidence type="ECO:0000256" key="4">
    <source>
        <dbReference type="ARBA" id="ARBA00022781"/>
    </source>
</evidence>
<keyword evidence="5" id="KW-0406">Ion transport</keyword>
<sequence>MNSSLRLFPSALVAARAFSTKAVSHAPPKKIHGIPGRYAGAVYTAASKIGALDRVEGELQAFDDLIKKNPKFAAFIANPTISRSDKAAKVGALIEEPKFSHVSRNLFITLAANGRIGESSKIISAFNEIMQASRGAVKVTIISAEALKKKQLDAIQAGIVNLVGAGKSVDIVTEVNENILGGLQVVVGDKFLDLSVSSRVADLSKALESSA</sequence>
<keyword evidence="7" id="KW-0472">Membrane</keyword>
<evidence type="ECO:0000256" key="1">
    <source>
        <dbReference type="ARBA" id="ARBA00004370"/>
    </source>
</evidence>
<dbReference type="HAMAP" id="MF_01416">
    <property type="entry name" value="ATP_synth_delta_bact"/>
    <property type="match status" value="1"/>
</dbReference>
<proteinExistence type="inferred from homology"/>
<dbReference type="Pfam" id="PF00213">
    <property type="entry name" value="OSCP"/>
    <property type="match status" value="1"/>
</dbReference>
<evidence type="ECO:0000256" key="8">
    <source>
        <dbReference type="ARBA" id="ARBA00023310"/>
    </source>
</evidence>
<gene>
    <name evidence="9" type="ORF">SELO1098_LOCUS29682</name>
</gene>
<dbReference type="Gene3D" id="1.10.520.20">
    <property type="entry name" value="N-terminal domain of the delta subunit of the F1F0-ATP synthase"/>
    <property type="match status" value="1"/>
</dbReference>
<protein>
    <recommendedName>
        <fullName evidence="10">ATP synthase subunit 5, mitochondrial</fullName>
    </recommendedName>
</protein>
<keyword evidence="8" id="KW-0066">ATP synthesis</keyword>
<evidence type="ECO:0000256" key="2">
    <source>
        <dbReference type="ARBA" id="ARBA00007046"/>
    </source>
</evidence>
<keyword evidence="3" id="KW-0813">Transport</keyword>
<dbReference type="SUPFAM" id="SSF47928">
    <property type="entry name" value="N-terminal domain of the delta subunit of the F1F0-ATP synthase"/>
    <property type="match status" value="1"/>
</dbReference>
<accession>A0A7S3MHV1</accession>
<evidence type="ECO:0000256" key="5">
    <source>
        <dbReference type="ARBA" id="ARBA00023065"/>
    </source>
</evidence>
<dbReference type="AlphaFoldDB" id="A0A7S3MHV1"/>
<dbReference type="InterPro" id="IPR026015">
    <property type="entry name" value="ATP_synth_OSCP/delta_N_sf"/>
</dbReference>
<keyword evidence="6" id="KW-0793">Thylakoid</keyword>
<dbReference type="GO" id="GO:0046933">
    <property type="term" value="F:proton-transporting ATP synthase activity, rotational mechanism"/>
    <property type="evidence" value="ECO:0007669"/>
    <property type="project" value="InterPro"/>
</dbReference>
<dbReference type="PANTHER" id="PTHR11910">
    <property type="entry name" value="ATP SYNTHASE DELTA CHAIN"/>
    <property type="match status" value="1"/>
</dbReference>
<dbReference type="InterPro" id="IPR000711">
    <property type="entry name" value="ATPase_OSCP/dsu"/>
</dbReference>
<organism evidence="9">
    <name type="scientific">Spumella elongata</name>
    <dbReference type="NCBI Taxonomy" id="89044"/>
    <lineage>
        <taxon>Eukaryota</taxon>
        <taxon>Sar</taxon>
        <taxon>Stramenopiles</taxon>
        <taxon>Ochrophyta</taxon>
        <taxon>Chrysophyceae</taxon>
        <taxon>Chromulinales</taxon>
        <taxon>Chromulinaceae</taxon>
        <taxon>Spumella</taxon>
    </lineage>
</organism>
<keyword evidence="4" id="KW-0375">Hydrogen ion transport</keyword>
<evidence type="ECO:0000256" key="6">
    <source>
        <dbReference type="ARBA" id="ARBA00023078"/>
    </source>
</evidence>
<dbReference type="GO" id="GO:0016020">
    <property type="term" value="C:membrane"/>
    <property type="evidence" value="ECO:0007669"/>
    <property type="project" value="UniProtKB-SubCell"/>
</dbReference>
<dbReference type="EMBL" id="HBIC01057898">
    <property type="protein sequence ID" value="CAE0300826.1"/>
    <property type="molecule type" value="Transcribed_RNA"/>
</dbReference>
<evidence type="ECO:0000256" key="3">
    <source>
        <dbReference type="ARBA" id="ARBA00022448"/>
    </source>
</evidence>
<comment type="similarity">
    <text evidence="2">Belongs to the ATPase delta chain family.</text>
</comment>
<dbReference type="PRINTS" id="PR00125">
    <property type="entry name" value="ATPASEDELTA"/>
</dbReference>
<evidence type="ECO:0008006" key="10">
    <source>
        <dbReference type="Google" id="ProtNLM"/>
    </source>
</evidence>
<reference evidence="9" key="1">
    <citation type="submission" date="2021-01" db="EMBL/GenBank/DDBJ databases">
        <authorList>
            <person name="Corre E."/>
            <person name="Pelletier E."/>
            <person name="Niang G."/>
            <person name="Scheremetjew M."/>
            <person name="Finn R."/>
            <person name="Kale V."/>
            <person name="Holt S."/>
            <person name="Cochrane G."/>
            <person name="Meng A."/>
            <person name="Brown T."/>
            <person name="Cohen L."/>
        </authorList>
    </citation>
    <scope>NUCLEOTIDE SEQUENCE</scope>
    <source>
        <strain evidence="9">CCAP 955/1</strain>
    </source>
</reference>
<comment type="subcellular location">
    <subcellularLocation>
        <location evidence="1">Membrane</location>
    </subcellularLocation>
</comment>
<dbReference type="NCBIfam" id="TIGR01145">
    <property type="entry name" value="ATP_synt_delta"/>
    <property type="match status" value="1"/>
</dbReference>
<evidence type="ECO:0000313" key="9">
    <source>
        <dbReference type="EMBL" id="CAE0300826.1"/>
    </source>
</evidence>
<name>A0A7S3MHV1_9STRA</name>
<evidence type="ECO:0000256" key="7">
    <source>
        <dbReference type="ARBA" id="ARBA00023136"/>
    </source>
</evidence>